<name>E4NET4_KITSK</name>
<dbReference type="Gene3D" id="3.40.50.1000">
    <property type="entry name" value="HAD superfamily/HAD-like"/>
    <property type="match status" value="1"/>
</dbReference>
<accession>E4NET4</accession>
<dbReference type="EMBL" id="AP010968">
    <property type="protein sequence ID" value="BAJ29870.1"/>
    <property type="molecule type" value="Genomic_DNA"/>
</dbReference>
<dbReference type="Proteomes" id="UP000007076">
    <property type="component" value="Chromosome"/>
</dbReference>
<dbReference type="InterPro" id="IPR023214">
    <property type="entry name" value="HAD_sf"/>
</dbReference>
<reference evidence="2 3" key="1">
    <citation type="journal article" date="2010" name="DNA Res.">
        <title>Genome sequence of Kitasatospora setae NBRC 14216T: an evolutionary snapshot of the family Streptomycetaceae.</title>
        <authorList>
            <person name="Ichikawa N."/>
            <person name="Oguchi A."/>
            <person name="Ikeda H."/>
            <person name="Ishikawa J."/>
            <person name="Kitani S."/>
            <person name="Watanabe Y."/>
            <person name="Nakamura S."/>
            <person name="Katano Y."/>
            <person name="Kishi E."/>
            <person name="Sasagawa M."/>
            <person name="Ankai A."/>
            <person name="Fukui S."/>
            <person name="Hashimoto Y."/>
            <person name="Kamata S."/>
            <person name="Otoguro M."/>
            <person name="Tanikawa S."/>
            <person name="Nihira T."/>
            <person name="Horinouchi S."/>
            <person name="Ohnishi Y."/>
            <person name="Hayakawa M."/>
            <person name="Kuzuyama T."/>
            <person name="Arisawa A."/>
            <person name="Nomoto F."/>
            <person name="Miura H."/>
            <person name="Takahashi Y."/>
            <person name="Fujita N."/>
        </authorList>
    </citation>
    <scope>NUCLEOTIDE SEQUENCE [LARGE SCALE GENOMIC DNA]</scope>
    <source>
        <strain evidence="3">ATCC 33774 / DSM 43861 / JCM 3304 / KCC A-0304 / NBRC 14216 / KM-6054</strain>
    </source>
</reference>
<keyword evidence="3" id="KW-1185">Reference proteome</keyword>
<dbReference type="SFLD" id="SFLDG01129">
    <property type="entry name" value="C1.5:_HAD__Beta-PGM__Phosphata"/>
    <property type="match status" value="1"/>
</dbReference>
<dbReference type="PRINTS" id="PR00413">
    <property type="entry name" value="HADHALOGNASE"/>
</dbReference>
<protein>
    <submittedName>
        <fullName evidence="2">Putative hydrolase</fullName>
    </submittedName>
</protein>
<dbReference type="SFLD" id="SFLDS00003">
    <property type="entry name" value="Haloacid_Dehalogenase"/>
    <property type="match status" value="1"/>
</dbReference>
<dbReference type="Pfam" id="PF00702">
    <property type="entry name" value="Hydrolase"/>
    <property type="match status" value="1"/>
</dbReference>
<evidence type="ECO:0000256" key="1">
    <source>
        <dbReference type="ARBA" id="ARBA00022801"/>
    </source>
</evidence>
<dbReference type="KEGG" id="ksk:KSE_40800"/>
<dbReference type="AlphaFoldDB" id="E4NET4"/>
<dbReference type="eggNOG" id="COG1011">
    <property type="taxonomic scope" value="Bacteria"/>
</dbReference>
<dbReference type="PATRIC" id="fig|452652.3.peg.4073"/>
<dbReference type="PANTHER" id="PTHR43316">
    <property type="entry name" value="HYDROLASE, HALOACID DELAHOGENASE-RELATED"/>
    <property type="match status" value="1"/>
</dbReference>
<proteinExistence type="predicted"/>
<dbReference type="InterPro" id="IPR051540">
    <property type="entry name" value="S-2-haloacid_dehalogenase"/>
</dbReference>
<dbReference type="HOGENOM" id="CLU_1213531_0_0_11"/>
<dbReference type="GO" id="GO:0016787">
    <property type="term" value="F:hydrolase activity"/>
    <property type="evidence" value="ECO:0007669"/>
    <property type="project" value="UniProtKB-KW"/>
</dbReference>
<dbReference type="InterPro" id="IPR006439">
    <property type="entry name" value="HAD-SF_hydro_IA"/>
</dbReference>
<evidence type="ECO:0000313" key="3">
    <source>
        <dbReference type="Proteomes" id="UP000007076"/>
    </source>
</evidence>
<sequence>MTGAERSALWAPVRGVCFDLGGTLLVTDTHPTTGQVAHVLGITLEEAREVMKGRAKRRRVTPADLAGELARDFGRPEAFEPLHRVLEGARTRAASPQLFPDALAALQLLRARGFALFAMTNSLGCSIPDPEPGFHALLDAVVHSADTGFCKPEPGAFAAVEAISGLDPHQLLHVGDSALADAAGAVAAGWHAAYLHRPGDTRLPQPAEPPTVTIRTLRTLRHLLPAGS</sequence>
<evidence type="ECO:0000313" key="2">
    <source>
        <dbReference type="EMBL" id="BAJ29870.1"/>
    </source>
</evidence>
<dbReference type="STRING" id="452652.KSE_40800"/>
<dbReference type="PANTHER" id="PTHR43316:SF3">
    <property type="entry name" value="HALOACID DEHALOGENASE, TYPE II (AFU_ORTHOLOGUE AFUA_2G07750)-RELATED"/>
    <property type="match status" value="1"/>
</dbReference>
<keyword evidence="1 2" id="KW-0378">Hydrolase</keyword>
<dbReference type="SUPFAM" id="SSF56784">
    <property type="entry name" value="HAD-like"/>
    <property type="match status" value="1"/>
</dbReference>
<dbReference type="InterPro" id="IPR036412">
    <property type="entry name" value="HAD-like_sf"/>
</dbReference>
<organism evidence="2 3">
    <name type="scientific">Kitasatospora setae (strain ATCC 33774 / DSM 43861 / JCM 3304 / KCC A-0304 / NBRC 14216 / KM-6054)</name>
    <name type="common">Streptomyces setae</name>
    <dbReference type="NCBI Taxonomy" id="452652"/>
    <lineage>
        <taxon>Bacteria</taxon>
        <taxon>Bacillati</taxon>
        <taxon>Actinomycetota</taxon>
        <taxon>Actinomycetes</taxon>
        <taxon>Kitasatosporales</taxon>
        <taxon>Streptomycetaceae</taxon>
        <taxon>Kitasatospora</taxon>
    </lineage>
</organism>
<gene>
    <name evidence="2" type="ordered locus">KSE_40800</name>
</gene>